<dbReference type="PANTHER" id="PTHR33540">
    <property type="entry name" value="TRNA THREONYLCARBAMOYLADENOSINE BIOSYNTHESIS PROTEIN TSAE"/>
    <property type="match status" value="1"/>
</dbReference>
<dbReference type="PANTHER" id="PTHR33540:SF2">
    <property type="entry name" value="TRNA THREONYLCARBAMOYLADENOSINE BIOSYNTHESIS PROTEIN TSAE"/>
    <property type="match status" value="1"/>
</dbReference>
<proteinExistence type="inferred from homology"/>
<keyword evidence="6" id="KW-0479">Metal-binding</keyword>
<keyword evidence="9" id="KW-0460">Magnesium</keyword>
<evidence type="ECO:0000313" key="12">
    <source>
        <dbReference type="Proteomes" id="UP000033121"/>
    </source>
</evidence>
<comment type="caution">
    <text evidence="11">The sequence shown here is derived from an EMBL/GenBank/DDBJ whole genome shotgun (WGS) entry which is preliminary data.</text>
</comment>
<keyword evidence="7" id="KW-0547">Nucleotide-binding</keyword>
<dbReference type="GO" id="GO:0046872">
    <property type="term" value="F:metal ion binding"/>
    <property type="evidence" value="ECO:0007669"/>
    <property type="project" value="UniProtKB-KW"/>
</dbReference>
<sequence>MQFDYFCRMQLDFSLQQINDIAHRLISHWETPRTVALSGGMGAGKTTLVHALCEALSVKGAVGSPTFSIINEYVSEGQPVFHIDCYRLKDEEEAIDAGVEECLYSGSWCFVEWPEKIPHLLPPGVETLQLTLVDGNTRRLNLNSGFNL</sequence>
<dbReference type="Proteomes" id="UP000033121">
    <property type="component" value="Unassembled WGS sequence"/>
</dbReference>
<gene>
    <name evidence="11" type="primary">tsaE</name>
    <name evidence="11" type="ORF">FPE01S_04_02800</name>
</gene>
<dbReference type="Pfam" id="PF02367">
    <property type="entry name" value="TsaE"/>
    <property type="match status" value="1"/>
</dbReference>
<dbReference type="InterPro" id="IPR027417">
    <property type="entry name" value="P-loop_NTPase"/>
</dbReference>
<keyword evidence="8" id="KW-0067">ATP-binding</keyword>
<evidence type="ECO:0000256" key="4">
    <source>
        <dbReference type="ARBA" id="ARBA00022490"/>
    </source>
</evidence>
<keyword evidence="12" id="KW-1185">Reference proteome</keyword>
<dbReference type="GO" id="GO:0005524">
    <property type="term" value="F:ATP binding"/>
    <property type="evidence" value="ECO:0007669"/>
    <property type="project" value="UniProtKB-KW"/>
</dbReference>
<evidence type="ECO:0000256" key="5">
    <source>
        <dbReference type="ARBA" id="ARBA00022694"/>
    </source>
</evidence>
<evidence type="ECO:0000256" key="7">
    <source>
        <dbReference type="ARBA" id="ARBA00022741"/>
    </source>
</evidence>
<evidence type="ECO:0000256" key="8">
    <source>
        <dbReference type="ARBA" id="ARBA00022840"/>
    </source>
</evidence>
<evidence type="ECO:0000256" key="1">
    <source>
        <dbReference type="ARBA" id="ARBA00004496"/>
    </source>
</evidence>
<reference evidence="11 12" key="1">
    <citation type="submission" date="2015-04" db="EMBL/GenBank/DDBJ databases">
        <title>Whole genome shotgun sequence of Flavihumibacter petaseus NBRC 106054.</title>
        <authorList>
            <person name="Miyazawa S."/>
            <person name="Hosoyama A."/>
            <person name="Hashimoto M."/>
            <person name="Noguchi M."/>
            <person name="Tsuchikane K."/>
            <person name="Ohji S."/>
            <person name="Yamazoe A."/>
            <person name="Ichikawa N."/>
            <person name="Kimura A."/>
            <person name="Fujita N."/>
        </authorList>
    </citation>
    <scope>NUCLEOTIDE SEQUENCE [LARGE SCALE GENOMIC DNA]</scope>
    <source>
        <strain evidence="11 12">NBRC 106054</strain>
    </source>
</reference>
<evidence type="ECO:0000256" key="10">
    <source>
        <dbReference type="ARBA" id="ARBA00032441"/>
    </source>
</evidence>
<dbReference type="AlphaFoldDB" id="A0A0E9N4Z3"/>
<dbReference type="NCBIfam" id="TIGR00150">
    <property type="entry name" value="T6A_YjeE"/>
    <property type="match status" value="1"/>
</dbReference>
<dbReference type="GO" id="GO:0005737">
    <property type="term" value="C:cytoplasm"/>
    <property type="evidence" value="ECO:0007669"/>
    <property type="project" value="UniProtKB-SubCell"/>
</dbReference>
<dbReference type="InterPro" id="IPR003442">
    <property type="entry name" value="T6A_TsaE"/>
</dbReference>
<evidence type="ECO:0000256" key="2">
    <source>
        <dbReference type="ARBA" id="ARBA00007599"/>
    </source>
</evidence>
<evidence type="ECO:0000313" key="11">
    <source>
        <dbReference type="EMBL" id="GAO45037.1"/>
    </source>
</evidence>
<dbReference type="STRING" id="1220578.FPE01S_04_02800"/>
<comment type="subcellular location">
    <subcellularLocation>
        <location evidence="1">Cytoplasm</location>
    </subcellularLocation>
</comment>
<evidence type="ECO:0000256" key="3">
    <source>
        <dbReference type="ARBA" id="ARBA00019010"/>
    </source>
</evidence>
<dbReference type="EMBL" id="BBWV01000004">
    <property type="protein sequence ID" value="GAO45037.1"/>
    <property type="molecule type" value="Genomic_DNA"/>
</dbReference>
<keyword evidence="5" id="KW-0819">tRNA processing</keyword>
<comment type="similarity">
    <text evidence="2">Belongs to the TsaE family.</text>
</comment>
<dbReference type="SUPFAM" id="SSF52540">
    <property type="entry name" value="P-loop containing nucleoside triphosphate hydrolases"/>
    <property type="match status" value="1"/>
</dbReference>
<keyword evidence="4" id="KW-0963">Cytoplasm</keyword>
<accession>A0A0E9N4Z3</accession>
<evidence type="ECO:0000256" key="9">
    <source>
        <dbReference type="ARBA" id="ARBA00022842"/>
    </source>
</evidence>
<name>A0A0E9N4Z3_9BACT</name>
<protein>
    <recommendedName>
        <fullName evidence="3">tRNA threonylcarbamoyladenosine biosynthesis protein TsaE</fullName>
    </recommendedName>
    <alternativeName>
        <fullName evidence="10">t(6)A37 threonylcarbamoyladenosine biosynthesis protein TsaE</fullName>
    </alternativeName>
</protein>
<evidence type="ECO:0000256" key="6">
    <source>
        <dbReference type="ARBA" id="ARBA00022723"/>
    </source>
</evidence>
<organism evidence="11 12">
    <name type="scientific">Flavihumibacter petaseus NBRC 106054</name>
    <dbReference type="NCBI Taxonomy" id="1220578"/>
    <lineage>
        <taxon>Bacteria</taxon>
        <taxon>Pseudomonadati</taxon>
        <taxon>Bacteroidota</taxon>
        <taxon>Chitinophagia</taxon>
        <taxon>Chitinophagales</taxon>
        <taxon>Chitinophagaceae</taxon>
        <taxon>Flavihumibacter</taxon>
    </lineage>
</organism>
<dbReference type="GO" id="GO:0002949">
    <property type="term" value="P:tRNA threonylcarbamoyladenosine modification"/>
    <property type="evidence" value="ECO:0007669"/>
    <property type="project" value="InterPro"/>
</dbReference>
<dbReference type="Gene3D" id="3.40.50.300">
    <property type="entry name" value="P-loop containing nucleotide triphosphate hydrolases"/>
    <property type="match status" value="1"/>
</dbReference>